<dbReference type="AlphaFoldDB" id="A0AAW9SPC8"/>
<dbReference type="EMBL" id="JBDNCH010000003">
    <property type="protein sequence ID" value="MEN9062989.1"/>
    <property type="molecule type" value="Genomic_DNA"/>
</dbReference>
<dbReference type="InterPro" id="IPR034033">
    <property type="entry name" value="Serralysin-like"/>
</dbReference>
<dbReference type="RefSeq" id="WP_347168096.1">
    <property type="nucleotide sequence ID" value="NZ_JBDNCH010000003.1"/>
</dbReference>
<protein>
    <submittedName>
        <fullName evidence="1">M66 family metalloprotease</fullName>
    </submittedName>
</protein>
<dbReference type="Pfam" id="PF10462">
    <property type="entry name" value="Peptidase_M66"/>
    <property type="match status" value="1"/>
</dbReference>
<dbReference type="Proteomes" id="UP001428774">
    <property type="component" value="Unassembled WGS sequence"/>
</dbReference>
<keyword evidence="2" id="KW-1185">Reference proteome</keyword>
<evidence type="ECO:0000313" key="1">
    <source>
        <dbReference type="EMBL" id="MEN9062989.1"/>
    </source>
</evidence>
<accession>A0AAW9SPC8</accession>
<dbReference type="GO" id="GO:0008237">
    <property type="term" value="F:metallopeptidase activity"/>
    <property type="evidence" value="ECO:0007669"/>
    <property type="project" value="UniProtKB-KW"/>
</dbReference>
<name>A0AAW9SPC8_9RHOB</name>
<dbReference type="SUPFAM" id="SSF55486">
    <property type="entry name" value="Metalloproteases ('zincins'), catalytic domain"/>
    <property type="match status" value="1"/>
</dbReference>
<keyword evidence="1" id="KW-0482">Metalloprotease</keyword>
<proteinExistence type="predicted"/>
<evidence type="ECO:0000313" key="2">
    <source>
        <dbReference type="Proteomes" id="UP001428774"/>
    </source>
</evidence>
<organism evidence="1 2">
    <name type="scientific">Ponticoccus litoralis</name>
    <dbReference type="NCBI Taxonomy" id="422297"/>
    <lineage>
        <taxon>Bacteria</taxon>
        <taxon>Pseudomonadati</taxon>
        <taxon>Pseudomonadota</taxon>
        <taxon>Alphaproteobacteria</taxon>
        <taxon>Rhodobacterales</taxon>
        <taxon>Roseobacteraceae</taxon>
        <taxon>Ponticoccus</taxon>
    </lineage>
</organism>
<dbReference type="Gene3D" id="3.40.390.10">
    <property type="entry name" value="Collagenase (Catalytic Domain)"/>
    <property type="match status" value="1"/>
</dbReference>
<dbReference type="CDD" id="cd04277">
    <property type="entry name" value="ZnMc_serralysin_like"/>
    <property type="match status" value="1"/>
</dbReference>
<sequence length="190" mass="20661">MEAWEMVVNLDFVEVSSGEMITVDDEDSGAFAYYPNSGSTSIAEGDNTNGVELNIAQDWLPAYGTTLDSYSFRTFVHEFGHTIGLHHLGDYDASQGAITYENSAYFSNDSWQISAMSYFSQTDNTSINASYAYTSGAMMADILAIQDFYGPPDADSATVPGTPSMGRAPIWAITWTRSLPGSPPVQPLRT</sequence>
<keyword evidence="1" id="KW-0645">Protease</keyword>
<keyword evidence="1" id="KW-0378">Hydrolase</keyword>
<reference evidence="1 2" key="1">
    <citation type="submission" date="2024-05" db="EMBL/GenBank/DDBJ databases">
        <title>Genome sequence of Ponticoccus litoralis KCCM 90028.</title>
        <authorList>
            <person name="Kim J.M."/>
            <person name="Lee J.K."/>
            <person name="Choi B.J."/>
            <person name="Bayburt H."/>
            <person name="Baek J.H."/>
            <person name="Jeon C.O."/>
        </authorList>
    </citation>
    <scope>NUCLEOTIDE SEQUENCE [LARGE SCALE GENOMIC DNA]</scope>
    <source>
        <strain evidence="1 2">KCCM 90028</strain>
    </source>
</reference>
<gene>
    <name evidence="1" type="ORF">ABFB10_20435</name>
</gene>
<comment type="caution">
    <text evidence="1">The sequence shown here is derived from an EMBL/GenBank/DDBJ whole genome shotgun (WGS) entry which is preliminary data.</text>
</comment>
<dbReference type="InterPro" id="IPR024079">
    <property type="entry name" value="MetalloPept_cat_dom_sf"/>
</dbReference>